<keyword evidence="2" id="KW-0472">Membrane</keyword>
<dbReference type="RefSeq" id="WP_166753062.1">
    <property type="nucleotide sequence ID" value="NZ_BAAAES010000008.1"/>
</dbReference>
<keyword evidence="2" id="KW-0812">Transmembrane</keyword>
<evidence type="ECO:0000256" key="2">
    <source>
        <dbReference type="SAM" id="Phobius"/>
    </source>
</evidence>
<evidence type="ECO:0000313" key="3">
    <source>
        <dbReference type="EMBL" id="GAA0667933.1"/>
    </source>
</evidence>
<sequence>MIDNLSLGLTHGLMLLAAWLLLKRPDLDSEAPPPRHWRSRDTPQDPPAGA</sequence>
<comment type="caution">
    <text evidence="3">The sequence shown here is derived from an EMBL/GenBank/DDBJ whole genome shotgun (WGS) entry which is preliminary data.</text>
</comment>
<feature type="region of interest" description="Disordered" evidence="1">
    <location>
        <begin position="29"/>
        <end position="50"/>
    </location>
</feature>
<feature type="transmembrane region" description="Helical" evidence="2">
    <location>
        <begin position="6"/>
        <end position="22"/>
    </location>
</feature>
<keyword evidence="2" id="KW-1133">Transmembrane helix</keyword>
<accession>A0ABP3SXA7</accession>
<organism evidence="3 4">
    <name type="scientific">Sphingomonas insulae</name>
    <dbReference type="NCBI Taxonomy" id="424800"/>
    <lineage>
        <taxon>Bacteria</taxon>
        <taxon>Pseudomonadati</taxon>
        <taxon>Pseudomonadota</taxon>
        <taxon>Alphaproteobacteria</taxon>
        <taxon>Sphingomonadales</taxon>
        <taxon>Sphingomonadaceae</taxon>
        <taxon>Sphingomonas</taxon>
    </lineage>
</organism>
<keyword evidence="4" id="KW-1185">Reference proteome</keyword>
<evidence type="ECO:0000256" key="1">
    <source>
        <dbReference type="SAM" id="MobiDB-lite"/>
    </source>
</evidence>
<name>A0ABP3SXA7_9SPHN</name>
<proteinExistence type="predicted"/>
<protein>
    <submittedName>
        <fullName evidence="3">Uncharacterized protein</fullName>
    </submittedName>
</protein>
<reference evidence="4" key="1">
    <citation type="journal article" date="2019" name="Int. J. Syst. Evol. Microbiol.">
        <title>The Global Catalogue of Microorganisms (GCM) 10K type strain sequencing project: providing services to taxonomists for standard genome sequencing and annotation.</title>
        <authorList>
            <consortium name="The Broad Institute Genomics Platform"/>
            <consortium name="The Broad Institute Genome Sequencing Center for Infectious Disease"/>
            <person name="Wu L."/>
            <person name="Ma J."/>
        </authorList>
    </citation>
    <scope>NUCLEOTIDE SEQUENCE [LARGE SCALE GENOMIC DNA]</scope>
    <source>
        <strain evidence="4">JCM 14603</strain>
    </source>
</reference>
<dbReference type="Proteomes" id="UP001500238">
    <property type="component" value="Unassembled WGS sequence"/>
</dbReference>
<evidence type="ECO:0000313" key="4">
    <source>
        <dbReference type="Proteomes" id="UP001500238"/>
    </source>
</evidence>
<dbReference type="EMBL" id="BAAAES010000008">
    <property type="protein sequence ID" value="GAA0667933.1"/>
    <property type="molecule type" value="Genomic_DNA"/>
</dbReference>
<gene>
    <name evidence="3" type="ORF">GCM10009102_17560</name>
</gene>